<name>A0ABP7HCK0_9ACTN</name>
<evidence type="ECO:0000313" key="2">
    <source>
        <dbReference type="Proteomes" id="UP001501009"/>
    </source>
</evidence>
<evidence type="ECO:0000313" key="1">
    <source>
        <dbReference type="EMBL" id="GAA3784628.1"/>
    </source>
</evidence>
<accession>A0ABP7HCK0</accession>
<proteinExistence type="predicted"/>
<keyword evidence="2" id="KW-1185">Reference proteome</keyword>
<organism evidence="1 2">
    <name type="scientific">Streptomyces coacervatus</name>
    <dbReference type="NCBI Taxonomy" id="647381"/>
    <lineage>
        <taxon>Bacteria</taxon>
        <taxon>Bacillati</taxon>
        <taxon>Actinomycetota</taxon>
        <taxon>Actinomycetes</taxon>
        <taxon>Kitasatosporales</taxon>
        <taxon>Streptomycetaceae</taxon>
        <taxon>Streptomyces</taxon>
    </lineage>
</organism>
<dbReference type="RefSeq" id="WP_275773663.1">
    <property type="nucleotide sequence ID" value="NZ_BAABDE010000008.1"/>
</dbReference>
<gene>
    <name evidence="1" type="ORF">GCM10022403_019120</name>
</gene>
<sequence>MRFEITFLHPDGDHAPHTADAAETGALVAWAGRSGLRLRIRPCPAAPCAGDDATGQEADR</sequence>
<dbReference type="Proteomes" id="UP001501009">
    <property type="component" value="Unassembled WGS sequence"/>
</dbReference>
<comment type="caution">
    <text evidence="1">The sequence shown here is derived from an EMBL/GenBank/DDBJ whole genome shotgun (WGS) entry which is preliminary data.</text>
</comment>
<dbReference type="EMBL" id="BAABDE010000008">
    <property type="protein sequence ID" value="GAA3784628.1"/>
    <property type="molecule type" value="Genomic_DNA"/>
</dbReference>
<protein>
    <submittedName>
        <fullName evidence="1">Uncharacterized protein</fullName>
    </submittedName>
</protein>
<reference evidence="2" key="1">
    <citation type="journal article" date="2019" name="Int. J. Syst. Evol. Microbiol.">
        <title>The Global Catalogue of Microorganisms (GCM) 10K type strain sequencing project: providing services to taxonomists for standard genome sequencing and annotation.</title>
        <authorList>
            <consortium name="The Broad Institute Genomics Platform"/>
            <consortium name="The Broad Institute Genome Sequencing Center for Infectious Disease"/>
            <person name="Wu L."/>
            <person name="Ma J."/>
        </authorList>
    </citation>
    <scope>NUCLEOTIDE SEQUENCE [LARGE SCALE GENOMIC DNA]</scope>
    <source>
        <strain evidence="2">JCM 17138</strain>
    </source>
</reference>